<name>A0A7W6P8L2_9HYPH</name>
<keyword evidence="1" id="KW-1133">Transmembrane helix</keyword>
<evidence type="ECO:0000256" key="1">
    <source>
        <dbReference type="SAM" id="Phobius"/>
    </source>
</evidence>
<protein>
    <recommendedName>
        <fullName evidence="2">DUF2062 domain-containing protein</fullName>
    </recommendedName>
</protein>
<reference evidence="3 4" key="1">
    <citation type="submission" date="2020-08" db="EMBL/GenBank/DDBJ databases">
        <title>Genomic Encyclopedia of Type Strains, Phase IV (KMG-IV): sequencing the most valuable type-strain genomes for metagenomic binning, comparative biology and taxonomic classification.</title>
        <authorList>
            <person name="Goeker M."/>
        </authorList>
    </citation>
    <scope>NUCLEOTIDE SEQUENCE [LARGE SCALE GENOMIC DNA]</scope>
    <source>
        <strain evidence="3 4">DSM 28101</strain>
    </source>
</reference>
<evidence type="ECO:0000313" key="3">
    <source>
        <dbReference type="EMBL" id="MBB4120805.1"/>
    </source>
</evidence>
<feature type="domain" description="DUF2062" evidence="2">
    <location>
        <begin position="31"/>
        <end position="172"/>
    </location>
</feature>
<comment type="caution">
    <text evidence="3">The sequence shown here is derived from an EMBL/GenBank/DDBJ whole genome shotgun (WGS) entry which is preliminary data.</text>
</comment>
<dbReference type="Pfam" id="PF09835">
    <property type="entry name" value="DUF2062"/>
    <property type="match status" value="1"/>
</dbReference>
<evidence type="ECO:0000313" key="4">
    <source>
        <dbReference type="Proteomes" id="UP000530571"/>
    </source>
</evidence>
<proteinExistence type="predicted"/>
<keyword evidence="1" id="KW-0812">Transmembrane</keyword>
<dbReference type="AlphaFoldDB" id="A0A7W6P8L2"/>
<gene>
    <name evidence="3" type="ORF">GGR30_000700</name>
</gene>
<dbReference type="PANTHER" id="PTHR40547">
    <property type="entry name" value="SLL0298 PROTEIN"/>
    <property type="match status" value="1"/>
</dbReference>
<organism evidence="3 4">
    <name type="scientific">Martelella radicis</name>
    <dbReference type="NCBI Taxonomy" id="1397476"/>
    <lineage>
        <taxon>Bacteria</taxon>
        <taxon>Pseudomonadati</taxon>
        <taxon>Pseudomonadota</taxon>
        <taxon>Alphaproteobacteria</taxon>
        <taxon>Hyphomicrobiales</taxon>
        <taxon>Aurantimonadaceae</taxon>
        <taxon>Martelella</taxon>
    </lineage>
</organism>
<keyword evidence="4" id="KW-1185">Reference proteome</keyword>
<feature type="transmembrane region" description="Helical" evidence="1">
    <location>
        <begin position="45"/>
        <end position="76"/>
    </location>
</feature>
<dbReference type="EMBL" id="JACIDZ010000001">
    <property type="protein sequence ID" value="MBB4120805.1"/>
    <property type="molecule type" value="Genomic_DNA"/>
</dbReference>
<accession>A0A7W6P8L2</accession>
<sequence length="194" mass="21584">MLFKRRSQANYWQRFRAAIWPKKGFWRVPVYLYHRTVRLRATPHAIAMGIAAGVAVSWTPFIGGHFISAFLLAFLFGGNYAAAALGTAFGNPLTFPFIWLSTWRLGSTLLGRDVGGRDHIDLVDLVHRFELSDLWRPLLEPMAVGAVLPALLSGAIFYGLTYFAVQSFQQRRQAMLAARGGKPREGQAAEGSKS</sequence>
<evidence type="ECO:0000259" key="2">
    <source>
        <dbReference type="Pfam" id="PF09835"/>
    </source>
</evidence>
<feature type="transmembrane region" description="Helical" evidence="1">
    <location>
        <begin position="142"/>
        <end position="165"/>
    </location>
</feature>
<dbReference type="Proteomes" id="UP000530571">
    <property type="component" value="Unassembled WGS sequence"/>
</dbReference>
<keyword evidence="1" id="KW-0472">Membrane</keyword>
<dbReference type="RefSeq" id="WP_183482567.1">
    <property type="nucleotide sequence ID" value="NZ_JACIDZ010000001.1"/>
</dbReference>
<dbReference type="InterPro" id="IPR018639">
    <property type="entry name" value="DUF2062"/>
</dbReference>
<dbReference type="PANTHER" id="PTHR40547:SF1">
    <property type="entry name" value="SLL0298 PROTEIN"/>
    <property type="match status" value="1"/>
</dbReference>